<dbReference type="SUPFAM" id="SSF103088">
    <property type="entry name" value="OmpA-like"/>
    <property type="match status" value="1"/>
</dbReference>
<evidence type="ECO:0000256" key="2">
    <source>
        <dbReference type="ARBA" id="ARBA00023136"/>
    </source>
</evidence>
<dbReference type="InterPro" id="IPR036737">
    <property type="entry name" value="OmpA-like_sf"/>
</dbReference>
<dbReference type="CDD" id="cd07185">
    <property type="entry name" value="OmpA_C-like"/>
    <property type="match status" value="1"/>
</dbReference>
<proteinExistence type="predicted"/>
<dbReference type="PROSITE" id="PS51123">
    <property type="entry name" value="OMPA_2"/>
    <property type="match status" value="1"/>
</dbReference>
<keyword evidence="7" id="KW-0449">Lipoprotein</keyword>
<dbReference type="Pfam" id="PF00691">
    <property type="entry name" value="OmpA"/>
    <property type="match status" value="1"/>
</dbReference>
<evidence type="ECO:0000313" key="7">
    <source>
        <dbReference type="EMBL" id="PXV64698.1"/>
    </source>
</evidence>
<dbReference type="GO" id="GO:0009279">
    <property type="term" value="C:cell outer membrane"/>
    <property type="evidence" value="ECO:0007669"/>
    <property type="project" value="UniProtKB-SubCell"/>
</dbReference>
<feature type="transmembrane region" description="Helical" evidence="5">
    <location>
        <begin position="12"/>
        <end position="28"/>
    </location>
</feature>
<evidence type="ECO:0000313" key="8">
    <source>
        <dbReference type="Proteomes" id="UP000247973"/>
    </source>
</evidence>
<accession>A0A2V3PRD0</accession>
<dbReference type="PROSITE" id="PS51257">
    <property type="entry name" value="PROKAR_LIPOPROTEIN"/>
    <property type="match status" value="1"/>
</dbReference>
<dbReference type="InterPro" id="IPR050330">
    <property type="entry name" value="Bact_OuterMem_StrucFunc"/>
</dbReference>
<comment type="subcellular location">
    <subcellularLocation>
        <location evidence="1">Cell outer membrane</location>
    </subcellularLocation>
</comment>
<dbReference type="SUPFAM" id="SSF82171">
    <property type="entry name" value="DPP6 N-terminal domain-like"/>
    <property type="match status" value="1"/>
</dbReference>
<feature type="domain" description="OmpA-like" evidence="6">
    <location>
        <begin position="518"/>
        <end position="662"/>
    </location>
</feature>
<dbReference type="PANTHER" id="PTHR30329">
    <property type="entry name" value="STATOR ELEMENT OF FLAGELLAR MOTOR COMPLEX"/>
    <property type="match status" value="1"/>
</dbReference>
<keyword evidence="5" id="KW-1133">Transmembrane helix</keyword>
<keyword evidence="8" id="KW-1185">Reference proteome</keyword>
<keyword evidence="5" id="KW-0812">Transmembrane</keyword>
<dbReference type="PANTHER" id="PTHR30329:SF21">
    <property type="entry name" value="LIPOPROTEIN YIAD-RELATED"/>
    <property type="match status" value="1"/>
</dbReference>
<reference evidence="7 8" key="1">
    <citation type="submission" date="2018-03" db="EMBL/GenBank/DDBJ databases">
        <title>Genomic Encyclopedia of Archaeal and Bacterial Type Strains, Phase II (KMG-II): from individual species to whole genera.</title>
        <authorList>
            <person name="Goeker M."/>
        </authorList>
    </citation>
    <scope>NUCLEOTIDE SEQUENCE [LARGE SCALE GENOMIC DNA]</scope>
    <source>
        <strain evidence="7 8">DSM 100214</strain>
    </source>
</reference>
<dbReference type="AlphaFoldDB" id="A0A2V3PRD0"/>
<dbReference type="Gene3D" id="3.30.1330.60">
    <property type="entry name" value="OmpA-like domain"/>
    <property type="match status" value="1"/>
</dbReference>
<dbReference type="InterPro" id="IPR011990">
    <property type="entry name" value="TPR-like_helical_dom_sf"/>
</dbReference>
<dbReference type="InterPro" id="IPR006664">
    <property type="entry name" value="OMP_bac"/>
</dbReference>
<evidence type="ECO:0000256" key="5">
    <source>
        <dbReference type="SAM" id="Phobius"/>
    </source>
</evidence>
<gene>
    <name evidence="7" type="ORF">CLV62_10924</name>
</gene>
<evidence type="ECO:0000256" key="4">
    <source>
        <dbReference type="PROSITE-ProRule" id="PRU00473"/>
    </source>
</evidence>
<dbReference type="Gene3D" id="1.25.40.10">
    <property type="entry name" value="Tetratricopeptide repeat domain"/>
    <property type="match status" value="1"/>
</dbReference>
<organism evidence="7 8">
    <name type="scientific">Dysgonomonas alginatilytica</name>
    <dbReference type="NCBI Taxonomy" id="1605892"/>
    <lineage>
        <taxon>Bacteria</taxon>
        <taxon>Pseudomonadati</taxon>
        <taxon>Bacteroidota</taxon>
        <taxon>Bacteroidia</taxon>
        <taxon>Bacteroidales</taxon>
        <taxon>Dysgonomonadaceae</taxon>
        <taxon>Dysgonomonas</taxon>
    </lineage>
</organism>
<protein>
    <submittedName>
        <fullName evidence="7">Peptidoglycan-associated lipoprotein</fullName>
    </submittedName>
</protein>
<dbReference type="OrthoDB" id="1488841at2"/>
<dbReference type="PRINTS" id="PR01021">
    <property type="entry name" value="OMPADOMAIN"/>
</dbReference>
<dbReference type="SUPFAM" id="SSF49464">
    <property type="entry name" value="Carboxypeptidase regulatory domain-like"/>
    <property type="match status" value="1"/>
</dbReference>
<name>A0A2V3PRD0_9BACT</name>
<evidence type="ECO:0000256" key="3">
    <source>
        <dbReference type="ARBA" id="ARBA00023237"/>
    </source>
</evidence>
<dbReference type="InterPro" id="IPR008969">
    <property type="entry name" value="CarboxyPept-like_regulatory"/>
</dbReference>
<evidence type="ECO:0000259" key="6">
    <source>
        <dbReference type="PROSITE" id="PS51123"/>
    </source>
</evidence>
<keyword evidence="2 4" id="KW-0472">Membrane</keyword>
<dbReference type="Pfam" id="PF07676">
    <property type="entry name" value="PD40"/>
    <property type="match status" value="3"/>
</dbReference>
<dbReference type="Proteomes" id="UP000247973">
    <property type="component" value="Unassembled WGS sequence"/>
</dbReference>
<evidence type="ECO:0000256" key="1">
    <source>
        <dbReference type="ARBA" id="ARBA00004442"/>
    </source>
</evidence>
<dbReference type="SUPFAM" id="SSF48452">
    <property type="entry name" value="TPR-like"/>
    <property type="match status" value="1"/>
</dbReference>
<dbReference type="InterPro" id="IPR011659">
    <property type="entry name" value="WD40"/>
</dbReference>
<comment type="caution">
    <text evidence="7">The sequence shown here is derived from an EMBL/GenBank/DDBJ whole genome shotgun (WGS) entry which is preliminary data.</text>
</comment>
<dbReference type="InterPro" id="IPR006665">
    <property type="entry name" value="OmpA-like"/>
</dbReference>
<dbReference type="Gene3D" id="2.60.40.1120">
    <property type="entry name" value="Carboxypeptidase-like, regulatory domain"/>
    <property type="match status" value="1"/>
</dbReference>
<keyword evidence="3" id="KW-0998">Cell outer membrane</keyword>
<sequence>MNFRMIKPQSLISYFLFFIFGSAIFMFSCKPVKLSDADRHFKNGEYFEAATMYRKIYRKTPPKNRELRGRVAYRQAESFRLINNVALASAAYVNAIRYNPTDSLIRLQYARTLHKDAKYKQAIEQYKLFLKTMPDNQFALNGLKGAEMATDMKNNPTKYIVKKMDVFNSPRGEFSPMLLPPDYDLIYITTNRENVLGDEKSTITGMKNNDIFVARKDENGKWMKPESAGPINTEADEGTPAFSASGNIMYYTFSKQELGWSTTAVIHKAQRADGAFGKGEKLALLADTMSMYAHPSLTPTGDFLYFVSDMPGGYGGKDIWRAGMFGDEISYIENMGADINTAGDEMFPYVRTDSTFYFSSDGHPGMGGLDIFKATLSKRTKIWNLENMGSPINSQADDFGLTFEGDREAGFFSSNRGDGRGLDHIYSFEYPIVRVAVEGFVVDKDDEFVPNPIIRVVGNDGTNEKFGGKPNGTYRLDVQRGVNYVFLASAEGYLNTKMSLRTVETEKDSIYYVDFVMYAINKPAVLENIFYDFDKAALREESKKELDDLIELLEINPNVTIELSAHTDRKGTQEYNQRLSQRRAQSVVDYLIAHRISKDRLTVAGYGKLQPKVVTKSIVKKYDFLQVGDVLTEEFILALPPEQQEIADQINRRTEFKVLSINYNLR</sequence>
<dbReference type="EMBL" id="QICL01000009">
    <property type="protein sequence ID" value="PXV64698.1"/>
    <property type="molecule type" value="Genomic_DNA"/>
</dbReference>